<keyword evidence="3" id="KW-1185">Reference proteome</keyword>
<dbReference type="Proteomes" id="UP000296049">
    <property type="component" value="Unassembled WGS sequence"/>
</dbReference>
<sequence>MPPVAAFALKELAFVSSFCPEVCEIPQFPLLLKRGNNSGGDLVFVTAVDAKPPSADPLFVLYGPSGWESSAEGGEKQSHSRGGFAMATCLEQDPSPVATSKGLGDRTAQREGLLLLQPPICRFPKSPPSSVGLCPSCRNGSCGAGVGWEGCNHTVQPPAPVCFAERHEKIPPDINKSCLGRCFGTLVSAHKPSAVSVPGARHSDWLQCLIQRLPLPERHVQTMLGLEFAQLVMFSTLPRPWVGSTGWLFTPICLQVELSAGGCGNQPQMLVGEYIMLVVASGFACSQSLAEWELQEGWGPVLGISTRLFLKPTTSSLRAPFTVPLGRYESQTELSFTSRLPVRLPAGDTDVLALPHKPVYFHSSWLGAACPVPVPVPQHSCSPTAIRDRANKAGRGNPGLVWRVPEGHGFLSSCVERSVGCLCATPTAARAPRGHDCLSPSPGRSPGER</sequence>
<gene>
    <name evidence="2" type="ORF">Anapl_00195</name>
</gene>
<proteinExistence type="predicted"/>
<evidence type="ECO:0000313" key="3">
    <source>
        <dbReference type="Proteomes" id="UP000296049"/>
    </source>
</evidence>
<evidence type="ECO:0000256" key="1">
    <source>
        <dbReference type="SAM" id="MobiDB-lite"/>
    </source>
</evidence>
<protein>
    <submittedName>
        <fullName evidence="2">Uncharacterized protein</fullName>
    </submittedName>
</protein>
<accession>R0K2A3</accession>
<organism evidence="2 3">
    <name type="scientific">Anas platyrhynchos</name>
    <name type="common">Mallard</name>
    <name type="synonym">Anas boschas</name>
    <dbReference type="NCBI Taxonomy" id="8839"/>
    <lineage>
        <taxon>Eukaryota</taxon>
        <taxon>Metazoa</taxon>
        <taxon>Chordata</taxon>
        <taxon>Craniata</taxon>
        <taxon>Vertebrata</taxon>
        <taxon>Euteleostomi</taxon>
        <taxon>Archelosauria</taxon>
        <taxon>Archosauria</taxon>
        <taxon>Dinosauria</taxon>
        <taxon>Saurischia</taxon>
        <taxon>Theropoda</taxon>
        <taxon>Coelurosauria</taxon>
        <taxon>Aves</taxon>
        <taxon>Neognathae</taxon>
        <taxon>Galloanserae</taxon>
        <taxon>Anseriformes</taxon>
        <taxon>Anatidae</taxon>
        <taxon>Anatinae</taxon>
        <taxon>Anas</taxon>
    </lineage>
</organism>
<evidence type="ECO:0000313" key="2">
    <source>
        <dbReference type="EMBL" id="EOB04131.1"/>
    </source>
</evidence>
<dbReference type="AlphaFoldDB" id="R0K2A3"/>
<feature type="region of interest" description="Disordered" evidence="1">
    <location>
        <begin position="430"/>
        <end position="449"/>
    </location>
</feature>
<reference evidence="3" key="1">
    <citation type="journal article" date="2013" name="Nat. Genet.">
        <title>The duck genome and transcriptome provide insight into an avian influenza virus reservoir species.</title>
        <authorList>
            <person name="Huang Y."/>
            <person name="Li Y."/>
            <person name="Burt D.W."/>
            <person name="Chen H."/>
            <person name="Zhang Y."/>
            <person name="Qian W."/>
            <person name="Kim H."/>
            <person name="Gan S."/>
            <person name="Zhao Y."/>
            <person name="Li J."/>
            <person name="Yi K."/>
            <person name="Feng H."/>
            <person name="Zhu P."/>
            <person name="Li B."/>
            <person name="Liu Q."/>
            <person name="Fairley S."/>
            <person name="Magor K.E."/>
            <person name="Du Z."/>
            <person name="Hu X."/>
            <person name="Goodman L."/>
            <person name="Tafer H."/>
            <person name="Vignal A."/>
            <person name="Lee T."/>
            <person name="Kim K.W."/>
            <person name="Sheng Z."/>
            <person name="An Y."/>
            <person name="Searle S."/>
            <person name="Herrero J."/>
            <person name="Groenen M.A."/>
            <person name="Crooijmans R.P."/>
            <person name="Faraut T."/>
            <person name="Cai Q."/>
            <person name="Webster R.G."/>
            <person name="Aldridge J.R."/>
            <person name="Warren W.C."/>
            <person name="Bartschat S."/>
            <person name="Kehr S."/>
            <person name="Marz M."/>
            <person name="Stadler P.F."/>
            <person name="Smith J."/>
            <person name="Kraus R.H."/>
            <person name="Zhao Y."/>
            <person name="Ren L."/>
            <person name="Fei J."/>
            <person name="Morisson M."/>
            <person name="Kaiser P."/>
            <person name="Griffin D.K."/>
            <person name="Rao M."/>
            <person name="Pitel F."/>
            <person name="Wang J."/>
            <person name="Li N."/>
        </authorList>
    </citation>
    <scope>NUCLEOTIDE SEQUENCE [LARGE SCALE GENOMIC DNA]</scope>
</reference>
<name>R0K2A3_ANAPL</name>
<dbReference type="EMBL" id="KB742808">
    <property type="protein sequence ID" value="EOB04131.1"/>
    <property type="molecule type" value="Genomic_DNA"/>
</dbReference>